<evidence type="ECO:0000256" key="4">
    <source>
        <dbReference type="ARBA" id="ARBA00022597"/>
    </source>
</evidence>
<dbReference type="GO" id="GO:0005886">
    <property type="term" value="C:plasma membrane"/>
    <property type="evidence" value="ECO:0007669"/>
    <property type="project" value="UniProtKB-SubCell"/>
</dbReference>
<dbReference type="InterPro" id="IPR003352">
    <property type="entry name" value="PTS_EIIC"/>
</dbReference>
<dbReference type="PANTHER" id="PTHR33989">
    <property type="match status" value="1"/>
</dbReference>
<dbReference type="RefSeq" id="WP_044904314.1">
    <property type="nucleotide sequence ID" value="NZ_JQIF01000018.1"/>
</dbReference>
<feature type="transmembrane region" description="Helical" evidence="9">
    <location>
        <begin position="145"/>
        <end position="162"/>
    </location>
</feature>
<dbReference type="AlphaFoldDB" id="A0A099IBC5"/>
<feature type="domain" description="PTS EIIC type-3" evidence="10">
    <location>
        <begin position="8"/>
        <end position="412"/>
    </location>
</feature>
<evidence type="ECO:0000256" key="2">
    <source>
        <dbReference type="ARBA" id="ARBA00022448"/>
    </source>
</evidence>
<evidence type="ECO:0000256" key="9">
    <source>
        <dbReference type="SAM" id="Phobius"/>
    </source>
</evidence>
<keyword evidence="4 8" id="KW-0762">Sugar transport</keyword>
<dbReference type="Proteomes" id="UP000030008">
    <property type="component" value="Unassembled WGS sequence"/>
</dbReference>
<feature type="transmembrane region" description="Helical" evidence="9">
    <location>
        <begin position="286"/>
        <end position="307"/>
    </location>
</feature>
<feature type="transmembrane region" description="Helical" evidence="9">
    <location>
        <begin position="74"/>
        <end position="96"/>
    </location>
</feature>
<dbReference type="EMBL" id="JQIF01000018">
    <property type="protein sequence ID" value="KGJ54248.1"/>
    <property type="molecule type" value="Genomic_DNA"/>
</dbReference>
<protein>
    <recommendedName>
        <fullName evidence="8">Permease IIC component</fullName>
    </recommendedName>
</protein>
<evidence type="ECO:0000256" key="3">
    <source>
        <dbReference type="ARBA" id="ARBA00022475"/>
    </source>
</evidence>
<dbReference type="Pfam" id="PF02378">
    <property type="entry name" value="PTS_EIIC"/>
    <property type="match status" value="1"/>
</dbReference>
<evidence type="ECO:0000256" key="6">
    <source>
        <dbReference type="ARBA" id="ARBA00022989"/>
    </source>
</evidence>
<proteinExistence type="predicted"/>
<dbReference type="PROSITE" id="PS51105">
    <property type="entry name" value="PTS_EIIC_TYPE_3"/>
    <property type="match status" value="1"/>
</dbReference>
<dbReference type="GO" id="GO:1902815">
    <property type="term" value="P:N,N'-diacetylchitobiose import"/>
    <property type="evidence" value="ECO:0007669"/>
    <property type="project" value="TreeGrafter"/>
</dbReference>
<dbReference type="PANTHER" id="PTHR33989:SF4">
    <property type="entry name" value="PTS SYSTEM N,N'-DIACETYLCHITOBIOSE-SPECIFIC EIIC COMPONENT"/>
    <property type="match status" value="1"/>
</dbReference>
<keyword evidence="2 8" id="KW-0813">Transport</keyword>
<feature type="transmembrane region" description="Helical" evidence="9">
    <location>
        <begin position="32"/>
        <end position="54"/>
    </location>
</feature>
<feature type="transmembrane region" description="Helical" evidence="9">
    <location>
        <begin position="229"/>
        <end position="247"/>
    </location>
</feature>
<evidence type="ECO:0000256" key="5">
    <source>
        <dbReference type="ARBA" id="ARBA00022692"/>
    </source>
</evidence>
<keyword evidence="7 8" id="KW-0472">Membrane</keyword>
<name>A0A099IBC5_CLOIN</name>
<dbReference type="GO" id="GO:0008982">
    <property type="term" value="F:protein-N(PI)-phosphohistidine-sugar phosphotransferase activity"/>
    <property type="evidence" value="ECO:0007669"/>
    <property type="project" value="UniProtKB-UniRule"/>
</dbReference>
<keyword evidence="3 8" id="KW-1003">Cell membrane</keyword>
<dbReference type="GO" id="GO:0009401">
    <property type="term" value="P:phosphoenolpyruvate-dependent sugar phosphotransferase system"/>
    <property type="evidence" value="ECO:0007669"/>
    <property type="project" value="InterPro"/>
</dbReference>
<feature type="transmembrane region" description="Helical" evidence="9">
    <location>
        <begin position="108"/>
        <end position="125"/>
    </location>
</feature>
<organism evidence="11 12">
    <name type="scientific">Clostridium innocuum</name>
    <dbReference type="NCBI Taxonomy" id="1522"/>
    <lineage>
        <taxon>Bacteria</taxon>
        <taxon>Bacillati</taxon>
        <taxon>Bacillota</taxon>
        <taxon>Clostridia</taxon>
        <taxon>Eubacteriales</taxon>
        <taxon>Clostridiaceae</taxon>
        <taxon>Clostridium</taxon>
    </lineage>
</organism>
<evidence type="ECO:0000313" key="11">
    <source>
        <dbReference type="EMBL" id="KGJ54248.1"/>
    </source>
</evidence>
<comment type="function">
    <text evidence="8">The phosphoenolpyruvate-dependent sugar phosphotransferase system (PTS), a major carbohydrate active -transport system, catalyzes the phosphorylation of incoming sugar substrates concomitant with their translocation across the cell membrane.</text>
</comment>
<feature type="transmembrane region" description="Helical" evidence="9">
    <location>
        <begin position="183"/>
        <end position="204"/>
    </location>
</feature>
<dbReference type="InterPro" id="IPR051088">
    <property type="entry name" value="PTS_Sugar-EIIC/EIIB"/>
</dbReference>
<dbReference type="InterPro" id="IPR004501">
    <property type="entry name" value="PTS_EIIC_3"/>
</dbReference>
<dbReference type="NCBIfam" id="TIGR00410">
    <property type="entry name" value="lacE"/>
    <property type="match status" value="1"/>
</dbReference>
<keyword evidence="5 9" id="KW-0812">Transmembrane</keyword>
<comment type="caution">
    <text evidence="11">The sequence shown here is derived from an EMBL/GenBank/DDBJ whole genome shotgun (WGS) entry which is preliminary data.</text>
</comment>
<feature type="transmembrane region" description="Helical" evidence="9">
    <location>
        <begin position="394"/>
        <end position="412"/>
    </location>
</feature>
<dbReference type="PIRSF" id="PIRSF006351">
    <property type="entry name" value="PTS_EIIC-Cellobiose"/>
    <property type="match status" value="1"/>
</dbReference>
<evidence type="ECO:0000256" key="8">
    <source>
        <dbReference type="PIRNR" id="PIRNR006351"/>
    </source>
</evidence>
<dbReference type="InterPro" id="IPR004796">
    <property type="entry name" value="PTS_IIC_cello"/>
</dbReference>
<evidence type="ECO:0000259" key="10">
    <source>
        <dbReference type="PROSITE" id="PS51105"/>
    </source>
</evidence>
<gene>
    <name evidence="11" type="ORF">CIAN88_04515</name>
</gene>
<keyword evidence="6 9" id="KW-1133">Transmembrane helix</keyword>
<accession>A0A099IBC5</accession>
<evidence type="ECO:0000313" key="12">
    <source>
        <dbReference type="Proteomes" id="UP000030008"/>
    </source>
</evidence>
<reference evidence="11 12" key="1">
    <citation type="submission" date="2014-08" db="EMBL/GenBank/DDBJ databases">
        <title>Clostridium innocuum, an unnegligible vancomycin-resistant pathogen causing extra-intestinal infections.</title>
        <authorList>
            <person name="Feng Y."/>
            <person name="Chiu C.-H."/>
        </authorList>
    </citation>
    <scope>NUCLEOTIDE SEQUENCE [LARGE SCALE GENOMIC DNA]</scope>
    <source>
        <strain evidence="11 12">AN88</strain>
    </source>
</reference>
<evidence type="ECO:0000256" key="1">
    <source>
        <dbReference type="ARBA" id="ARBA00004651"/>
    </source>
</evidence>
<evidence type="ECO:0000256" key="7">
    <source>
        <dbReference type="ARBA" id="ARBA00023136"/>
    </source>
</evidence>
<sequence length="431" mass="47781">MESMKDRIEAKVLEFSGKLSTQIHLLALRNTFMTILPIMVFGGLSAVISAAPVTKETTNGFLLAWAGFVADYSYVFSWISVLSLGFITLYVALGITHYLCKNYKIEELIPNFITVFGVFMLAVRIEKLQYGLSLTDLNFLDGKGLLVGIFVSIVTVEIYRFLKSKSFGRIKLPDSVPASLSETFASLSIAILIMSLYLVMFIIFHNMDTTFAMWLSSVIAPQIKATDSLWFILLMTFIINAAWFFGIHNATFWGLMGPIMMMNISENAAQLAAGIAPTAILTEAFWVYFICIGGVGSCLSLAIILCFSKSKLLKVVGKVGIIPAFFGISEPITFGLPIMLNPIFFIPCSLVSVVNAVLAFLCLNTGLIGKTYAMLSFNMPSIFGAYFSTGDFKAVILVAVLIVIDMLLYFPFMKMYEKQQLLIEQQDEMQE</sequence>
<feature type="transmembrane region" description="Helical" evidence="9">
    <location>
        <begin position="319"/>
        <end position="338"/>
    </location>
</feature>
<comment type="subcellular location">
    <subcellularLocation>
        <location evidence="1">Cell membrane</location>
        <topology evidence="1">Multi-pass membrane protein</topology>
    </subcellularLocation>
</comment>